<evidence type="ECO:0000256" key="1">
    <source>
        <dbReference type="SAM" id="Phobius"/>
    </source>
</evidence>
<dbReference type="EMBL" id="GBRH01214845">
    <property type="protein sequence ID" value="JAD83050.1"/>
    <property type="molecule type" value="Transcribed_RNA"/>
</dbReference>
<evidence type="ECO:0000313" key="2">
    <source>
        <dbReference type="EMBL" id="JAD83050.1"/>
    </source>
</evidence>
<keyword evidence="1" id="KW-0472">Membrane</keyword>
<keyword evidence="1" id="KW-1133">Transmembrane helix</keyword>
<accession>A0A0A9DBL1</accession>
<keyword evidence="1" id="KW-0812">Transmembrane</keyword>
<reference evidence="2" key="2">
    <citation type="journal article" date="2015" name="Data Brief">
        <title>Shoot transcriptome of the giant reed, Arundo donax.</title>
        <authorList>
            <person name="Barrero R.A."/>
            <person name="Guerrero F.D."/>
            <person name="Moolhuijzen P."/>
            <person name="Goolsby J.A."/>
            <person name="Tidwell J."/>
            <person name="Bellgard S.E."/>
            <person name="Bellgard M.I."/>
        </authorList>
    </citation>
    <scope>NUCLEOTIDE SEQUENCE</scope>
    <source>
        <tissue evidence="2">Shoot tissue taken approximately 20 cm above the soil surface</tissue>
    </source>
</reference>
<dbReference type="AlphaFoldDB" id="A0A0A9DBL1"/>
<name>A0A0A9DBL1_ARUDO</name>
<organism evidence="2">
    <name type="scientific">Arundo donax</name>
    <name type="common">Giant reed</name>
    <name type="synonym">Donax arundinaceus</name>
    <dbReference type="NCBI Taxonomy" id="35708"/>
    <lineage>
        <taxon>Eukaryota</taxon>
        <taxon>Viridiplantae</taxon>
        <taxon>Streptophyta</taxon>
        <taxon>Embryophyta</taxon>
        <taxon>Tracheophyta</taxon>
        <taxon>Spermatophyta</taxon>
        <taxon>Magnoliopsida</taxon>
        <taxon>Liliopsida</taxon>
        <taxon>Poales</taxon>
        <taxon>Poaceae</taxon>
        <taxon>PACMAD clade</taxon>
        <taxon>Arundinoideae</taxon>
        <taxon>Arundineae</taxon>
        <taxon>Arundo</taxon>
    </lineage>
</organism>
<reference evidence="2" key="1">
    <citation type="submission" date="2014-09" db="EMBL/GenBank/DDBJ databases">
        <authorList>
            <person name="Magalhaes I.L.F."/>
            <person name="Oliveira U."/>
            <person name="Santos F.R."/>
            <person name="Vidigal T.H.D.A."/>
            <person name="Brescovit A.D."/>
            <person name="Santos A.J."/>
        </authorList>
    </citation>
    <scope>NUCLEOTIDE SEQUENCE</scope>
    <source>
        <tissue evidence="2">Shoot tissue taken approximately 20 cm above the soil surface</tissue>
    </source>
</reference>
<proteinExistence type="predicted"/>
<protein>
    <submittedName>
        <fullName evidence="2">Pco080381</fullName>
    </submittedName>
</protein>
<feature type="transmembrane region" description="Helical" evidence="1">
    <location>
        <begin position="47"/>
        <end position="69"/>
    </location>
</feature>
<sequence>MKVCWRLGQFNNPMFTAIVEHFHIQRANLWQGRASCTKKQLNIRTTLFYELFSISWIGAKMFCLLVSTMQPFITISSSMKCTFSRWNMMSSSHTLPKWRSIVSTKRCMNSRIANSFCQT</sequence>